<proteinExistence type="predicted"/>
<evidence type="ECO:0000313" key="1">
    <source>
        <dbReference type="EMBL" id="KAF2617601.1"/>
    </source>
</evidence>
<protein>
    <submittedName>
        <fullName evidence="1">Uncharacterized protein</fullName>
    </submittedName>
</protein>
<dbReference type="Proteomes" id="UP000712281">
    <property type="component" value="Unassembled WGS sequence"/>
</dbReference>
<dbReference type="AlphaFoldDB" id="A0A8S9MI47"/>
<name>A0A8S9MI47_BRACR</name>
<evidence type="ECO:0000313" key="2">
    <source>
        <dbReference type="Proteomes" id="UP000712281"/>
    </source>
</evidence>
<organism evidence="1 2">
    <name type="scientific">Brassica cretica</name>
    <name type="common">Mustard</name>
    <dbReference type="NCBI Taxonomy" id="69181"/>
    <lineage>
        <taxon>Eukaryota</taxon>
        <taxon>Viridiplantae</taxon>
        <taxon>Streptophyta</taxon>
        <taxon>Embryophyta</taxon>
        <taxon>Tracheophyta</taxon>
        <taxon>Spermatophyta</taxon>
        <taxon>Magnoliopsida</taxon>
        <taxon>eudicotyledons</taxon>
        <taxon>Gunneridae</taxon>
        <taxon>Pentapetalae</taxon>
        <taxon>rosids</taxon>
        <taxon>malvids</taxon>
        <taxon>Brassicales</taxon>
        <taxon>Brassicaceae</taxon>
        <taxon>Brassiceae</taxon>
        <taxon>Brassica</taxon>
    </lineage>
</organism>
<gene>
    <name evidence="1" type="ORF">F2Q68_00038517</name>
</gene>
<comment type="caution">
    <text evidence="1">The sequence shown here is derived from an EMBL/GenBank/DDBJ whole genome shotgun (WGS) entry which is preliminary data.</text>
</comment>
<dbReference type="EMBL" id="QGKW02000007">
    <property type="protein sequence ID" value="KAF2617601.1"/>
    <property type="molecule type" value="Genomic_DNA"/>
</dbReference>
<sequence>MLLDDVAASGERQTSFIIIDVKICGVPPAAGVLSRSRRLLLLLLSRFFFPSWLFSYSPAICSTDLEFDGGLYFGSDRGGAEVAGGKRISGMAASRVNGNFREGSALRVFLVSPAVVFKLDLSDLNI</sequence>
<reference evidence="1" key="1">
    <citation type="submission" date="2019-12" db="EMBL/GenBank/DDBJ databases">
        <title>Genome sequencing and annotation of Brassica cretica.</title>
        <authorList>
            <person name="Studholme D.J."/>
            <person name="Sarris P.F."/>
        </authorList>
    </citation>
    <scope>NUCLEOTIDE SEQUENCE</scope>
    <source>
        <strain evidence="1">PFS-001/15</strain>
        <tissue evidence="1">Leaf</tissue>
    </source>
</reference>
<accession>A0A8S9MI47</accession>